<dbReference type="Proteomes" id="UP000606921">
    <property type="component" value="Unassembled WGS sequence"/>
</dbReference>
<evidence type="ECO:0000256" key="4">
    <source>
        <dbReference type="ARBA" id="ARBA00022989"/>
    </source>
</evidence>
<feature type="transmembrane region" description="Helical" evidence="6">
    <location>
        <begin position="180"/>
        <end position="201"/>
    </location>
</feature>
<evidence type="ECO:0000256" key="1">
    <source>
        <dbReference type="ARBA" id="ARBA00004651"/>
    </source>
</evidence>
<feature type="domain" description="EamA" evidence="7">
    <location>
        <begin position="153"/>
        <end position="286"/>
    </location>
</feature>
<feature type="transmembrane region" description="Helical" evidence="6">
    <location>
        <begin position="146"/>
        <end position="168"/>
    </location>
</feature>
<evidence type="ECO:0000256" key="5">
    <source>
        <dbReference type="ARBA" id="ARBA00023136"/>
    </source>
</evidence>
<dbReference type="EMBL" id="CABFWF030000012">
    <property type="protein sequence ID" value="CAD7041950.1"/>
    <property type="molecule type" value="Genomic_DNA"/>
</dbReference>
<evidence type="ECO:0000256" key="6">
    <source>
        <dbReference type="SAM" id="Phobius"/>
    </source>
</evidence>
<feature type="transmembrane region" description="Helical" evidence="6">
    <location>
        <begin position="68"/>
        <end position="88"/>
    </location>
</feature>
<feature type="transmembrane region" description="Helical" evidence="6">
    <location>
        <begin position="271"/>
        <end position="287"/>
    </location>
</feature>
<comment type="caution">
    <text evidence="8">The sequence shown here is derived from an EMBL/GenBank/DDBJ whole genome shotgun (WGS) entry which is preliminary data.</text>
</comment>
<dbReference type="InterPro" id="IPR000620">
    <property type="entry name" value="EamA_dom"/>
</dbReference>
<keyword evidence="2" id="KW-1003">Cell membrane</keyword>
<gene>
    <name evidence="8" type="ORF">REJC140_01072</name>
</gene>
<dbReference type="InterPro" id="IPR050638">
    <property type="entry name" value="AA-Vitamin_Transporters"/>
</dbReference>
<feature type="transmembrane region" description="Helical" evidence="6">
    <location>
        <begin position="246"/>
        <end position="265"/>
    </location>
</feature>
<dbReference type="PANTHER" id="PTHR32322:SF18">
    <property type="entry name" value="S-ADENOSYLMETHIONINE_S-ADENOSYLHOMOCYSTEINE TRANSPORTER"/>
    <property type="match status" value="1"/>
</dbReference>
<feature type="transmembrane region" description="Helical" evidence="6">
    <location>
        <begin position="121"/>
        <end position="140"/>
    </location>
</feature>
<evidence type="ECO:0000256" key="3">
    <source>
        <dbReference type="ARBA" id="ARBA00022692"/>
    </source>
</evidence>
<protein>
    <submittedName>
        <fullName evidence="8">EamA/RhaT family transporter</fullName>
    </submittedName>
</protein>
<feature type="transmembrane region" description="Helical" evidence="6">
    <location>
        <begin position="38"/>
        <end position="56"/>
    </location>
</feature>
<keyword evidence="3 6" id="KW-0812">Transmembrane</keyword>
<evidence type="ECO:0000259" key="7">
    <source>
        <dbReference type="Pfam" id="PF00892"/>
    </source>
</evidence>
<dbReference type="Pfam" id="PF00892">
    <property type="entry name" value="EamA"/>
    <property type="match status" value="2"/>
</dbReference>
<accession>A0ABN7JQ60</accession>
<comment type="subcellular location">
    <subcellularLocation>
        <location evidence="1">Cell membrane</location>
        <topology evidence="1">Multi-pass membrane protein</topology>
    </subcellularLocation>
</comment>
<name>A0ABN7JQ60_9HYPH</name>
<dbReference type="PANTHER" id="PTHR32322">
    <property type="entry name" value="INNER MEMBRANE TRANSPORTER"/>
    <property type="match status" value="1"/>
</dbReference>
<feature type="transmembrane region" description="Helical" evidence="6">
    <location>
        <begin position="94"/>
        <end position="114"/>
    </location>
</feature>
<dbReference type="SUPFAM" id="SSF103481">
    <property type="entry name" value="Multidrug resistance efflux transporter EmrE"/>
    <property type="match status" value="2"/>
</dbReference>
<reference evidence="8 9" key="1">
    <citation type="submission" date="2020-11" db="EMBL/GenBank/DDBJ databases">
        <authorList>
            <person name="Lassalle F."/>
        </authorList>
    </citation>
    <scope>NUCLEOTIDE SEQUENCE [LARGE SCALE GENOMIC DNA]</scope>
    <source>
        <strain evidence="8 9">JC140</strain>
    </source>
</reference>
<evidence type="ECO:0000313" key="9">
    <source>
        <dbReference type="Proteomes" id="UP000606921"/>
    </source>
</evidence>
<keyword evidence="9" id="KW-1185">Reference proteome</keyword>
<dbReference type="InterPro" id="IPR037185">
    <property type="entry name" value="EmrE-like"/>
</dbReference>
<feature type="transmembrane region" description="Helical" evidence="6">
    <location>
        <begin position="213"/>
        <end position="234"/>
    </location>
</feature>
<proteinExistence type="predicted"/>
<sequence>MQKTAYLCLVIATLSWGGNAVAGKLALGHVSPMMLTFWRWAFAVAIIFAISVPQLRKDWPIVRKRLPILIFYGIIGYTTFNAVLYTALKYTTAINVAIEQAGIPMLIFLINFALFRTRVSLAQIFGFSLTLVGVALTASHGNLASLLNLTVNFGDALMLIAVVAYAVYTVSLRWKPVVDWRTLMAIPALFALLTTVPLVLWEYSGDAAIWPDTRGWVIVLYTAVFASLLAQVLYIKGVEGIGPNRASLFINLIPVFGTLLSVAIIGEDLQFFHVAALVLALGGIAIAEKGKPASQ</sequence>
<organism evidence="8 9">
    <name type="scientific">Pseudorhizobium endolithicum</name>
    <dbReference type="NCBI Taxonomy" id="1191678"/>
    <lineage>
        <taxon>Bacteria</taxon>
        <taxon>Pseudomonadati</taxon>
        <taxon>Pseudomonadota</taxon>
        <taxon>Alphaproteobacteria</taxon>
        <taxon>Hyphomicrobiales</taxon>
        <taxon>Rhizobiaceae</taxon>
        <taxon>Rhizobium/Agrobacterium group</taxon>
        <taxon>Pseudorhizobium</taxon>
    </lineage>
</organism>
<dbReference type="RefSeq" id="WP_142593000.1">
    <property type="nucleotide sequence ID" value="NZ_CABFWF030000012.1"/>
</dbReference>
<evidence type="ECO:0000313" key="8">
    <source>
        <dbReference type="EMBL" id="CAD7041950.1"/>
    </source>
</evidence>
<keyword evidence="5 6" id="KW-0472">Membrane</keyword>
<feature type="domain" description="EamA" evidence="7">
    <location>
        <begin position="5"/>
        <end position="137"/>
    </location>
</feature>
<evidence type="ECO:0000256" key="2">
    <source>
        <dbReference type="ARBA" id="ARBA00022475"/>
    </source>
</evidence>
<keyword evidence="4 6" id="KW-1133">Transmembrane helix</keyword>